<evidence type="ECO:0000313" key="3">
    <source>
        <dbReference type="WBParaSite" id="OFLC_0001364401-mRNA-1"/>
    </source>
</evidence>
<reference evidence="3" key="2">
    <citation type="submission" date="2016-06" db="UniProtKB">
        <authorList>
            <consortium name="WormBaseParasite"/>
        </authorList>
    </citation>
    <scope>IDENTIFICATION</scope>
</reference>
<name>A0A183I1N1_9BILA</name>
<gene>
    <name evidence="1" type="ORF">X798_01384</name>
</gene>
<dbReference type="WBParaSite" id="OFLC_0001364401-mRNA-1">
    <property type="protein sequence ID" value="OFLC_0001364401-mRNA-1"/>
    <property type="gene ID" value="OFLC_0001364401"/>
</dbReference>
<sequence>MIKLKLRGIYQWRARNDDELRVVWESHNHQSWHPLAGVASAFWLRAEVRGDGATIGTEIEGWPYLE</sequence>
<organism evidence="3">
    <name type="scientific">Onchocerca flexuosa</name>
    <dbReference type="NCBI Taxonomy" id="387005"/>
    <lineage>
        <taxon>Eukaryota</taxon>
        <taxon>Metazoa</taxon>
        <taxon>Ecdysozoa</taxon>
        <taxon>Nematoda</taxon>
        <taxon>Chromadorea</taxon>
        <taxon>Rhabditida</taxon>
        <taxon>Spirurina</taxon>
        <taxon>Spiruromorpha</taxon>
        <taxon>Filarioidea</taxon>
        <taxon>Onchocercidae</taxon>
        <taxon>Onchocerca</taxon>
    </lineage>
</organism>
<proteinExistence type="predicted"/>
<reference evidence="1 2" key="1">
    <citation type="submission" date="2015-12" db="EMBL/GenBank/DDBJ databases">
        <title>Draft genome of the nematode, Onchocerca flexuosa.</title>
        <authorList>
            <person name="Mitreva M."/>
        </authorList>
    </citation>
    <scope>NUCLEOTIDE SEQUENCE [LARGE SCALE GENOMIC DNA]</scope>
    <source>
        <strain evidence="1">Red Deer</strain>
    </source>
</reference>
<evidence type="ECO:0000313" key="2">
    <source>
        <dbReference type="Proteomes" id="UP000242913"/>
    </source>
</evidence>
<dbReference type="AlphaFoldDB" id="A0A183I1N1"/>
<keyword evidence="2" id="KW-1185">Reference proteome</keyword>
<evidence type="ECO:0000313" key="1">
    <source>
        <dbReference type="EMBL" id="OZC11526.1"/>
    </source>
</evidence>
<accession>A0A183I1N1</accession>
<dbReference type="Proteomes" id="UP000242913">
    <property type="component" value="Unassembled WGS sequence"/>
</dbReference>
<protein>
    <submittedName>
        <fullName evidence="3">F5/8 type C domain-containing protein</fullName>
    </submittedName>
</protein>
<dbReference type="EMBL" id="KZ269980">
    <property type="protein sequence ID" value="OZC11526.1"/>
    <property type="molecule type" value="Genomic_DNA"/>
</dbReference>